<accession>A0A803Q230</accession>
<dbReference type="Pfam" id="PF13963">
    <property type="entry name" value="Transpos_assoc"/>
    <property type="match status" value="1"/>
</dbReference>
<dbReference type="EnsemblPlants" id="evm.model.07.1293">
    <property type="protein sequence ID" value="cds.evm.model.07.1293"/>
    <property type="gene ID" value="evm.TU.07.1293"/>
</dbReference>
<organism evidence="2 3">
    <name type="scientific">Cannabis sativa</name>
    <name type="common">Hemp</name>
    <name type="synonym">Marijuana</name>
    <dbReference type="NCBI Taxonomy" id="3483"/>
    <lineage>
        <taxon>Eukaryota</taxon>
        <taxon>Viridiplantae</taxon>
        <taxon>Streptophyta</taxon>
        <taxon>Embryophyta</taxon>
        <taxon>Tracheophyta</taxon>
        <taxon>Spermatophyta</taxon>
        <taxon>Magnoliopsida</taxon>
        <taxon>eudicotyledons</taxon>
        <taxon>Gunneridae</taxon>
        <taxon>Pentapetalae</taxon>
        <taxon>rosids</taxon>
        <taxon>fabids</taxon>
        <taxon>Rosales</taxon>
        <taxon>Cannabaceae</taxon>
        <taxon>Cannabis</taxon>
    </lineage>
</organism>
<keyword evidence="3" id="KW-1185">Reference proteome</keyword>
<name>A0A803Q230_CANSA</name>
<evidence type="ECO:0000313" key="2">
    <source>
        <dbReference type="EnsemblPlants" id="cds.evm.model.07.1293"/>
    </source>
</evidence>
<reference evidence="2" key="2">
    <citation type="submission" date="2021-03" db="UniProtKB">
        <authorList>
            <consortium name="EnsemblPlants"/>
        </authorList>
    </citation>
    <scope>IDENTIFICATION</scope>
</reference>
<feature type="domain" description="Transposase-associated" evidence="1">
    <location>
        <begin position="2"/>
        <end position="51"/>
    </location>
</feature>
<evidence type="ECO:0000259" key="1">
    <source>
        <dbReference type="Pfam" id="PF13963"/>
    </source>
</evidence>
<reference evidence="2" key="1">
    <citation type="submission" date="2018-11" db="EMBL/GenBank/DDBJ databases">
        <authorList>
            <person name="Grassa J C."/>
        </authorList>
    </citation>
    <scope>NUCLEOTIDE SEQUENCE [LARGE SCALE GENOMIC DNA]</scope>
</reference>
<dbReference type="Proteomes" id="UP000596661">
    <property type="component" value="Chromosome 7"/>
</dbReference>
<proteinExistence type="predicted"/>
<dbReference type="EMBL" id="UZAU01000661">
    <property type="status" value="NOT_ANNOTATED_CDS"/>
    <property type="molecule type" value="Genomic_DNA"/>
</dbReference>
<sequence>MAEQHKGSDGKIRCPCVKCVNNKRHTPVDVRGHILRWGFQTSYEQWVFHGEEEVNVADVIVDENDVDEMRDVINDFFTPACDDNTPSVDGNRMGEYYDELFKDIEAELYPGCNWISSLNFLAKLMHLKIVGGISNNIFDV</sequence>
<dbReference type="InterPro" id="IPR029480">
    <property type="entry name" value="Transpos_assoc"/>
</dbReference>
<dbReference type="OMA" id="NDVDEMR"/>
<evidence type="ECO:0000313" key="3">
    <source>
        <dbReference type="Proteomes" id="UP000596661"/>
    </source>
</evidence>
<dbReference type="AlphaFoldDB" id="A0A803Q230"/>
<dbReference type="Gramene" id="evm.model.07.1293">
    <property type="protein sequence ID" value="cds.evm.model.07.1293"/>
    <property type="gene ID" value="evm.TU.07.1293"/>
</dbReference>
<protein>
    <recommendedName>
        <fullName evidence="1">Transposase-associated domain-containing protein</fullName>
    </recommendedName>
</protein>